<dbReference type="GeneID" id="42856613"/>
<evidence type="ECO:0000313" key="5">
    <source>
        <dbReference type="EMBL" id="MTS52195.1"/>
    </source>
</evidence>
<reference evidence="4 8" key="4">
    <citation type="submission" date="2019-08" db="EMBL/GenBank/DDBJ databases">
        <title>In-depth cultivation of the pig gut microbiome towards novel bacterial diversity and tailored functional studies.</title>
        <authorList>
            <person name="Wylensek D."/>
            <person name="Hitch T.C.A."/>
            <person name="Clavel T."/>
        </authorList>
    </citation>
    <scope>NUCLEOTIDE SEQUENCE [LARGE SCALE GENOMIC DNA]</scope>
    <source>
        <strain evidence="4 8">WCA3-601-WT-6J</strain>
    </source>
</reference>
<gene>
    <name evidence="3" type="ORF">ASJ35_16080</name>
    <name evidence="4" type="ORF">FYJ76_06735</name>
    <name evidence="5" type="ORF">GMD52_11645</name>
    <name evidence="2" type="ORF">TQ39_08400</name>
</gene>
<evidence type="ECO:0000313" key="4">
    <source>
        <dbReference type="EMBL" id="MST91638.1"/>
    </source>
</evidence>
<dbReference type="SUPFAM" id="SSF53067">
    <property type="entry name" value="Actin-like ATPase domain"/>
    <property type="match status" value="1"/>
</dbReference>
<evidence type="ECO:0000313" key="9">
    <source>
        <dbReference type="Proteomes" id="UP000449193"/>
    </source>
</evidence>
<comment type="caution">
    <text evidence="2">The sequence shown here is derived from an EMBL/GenBank/DDBJ whole genome shotgun (WGS) entry which is preliminary data.</text>
</comment>
<accession>A0A0W7TMG9</accession>
<reference evidence="5 9" key="3">
    <citation type="journal article" date="2019" name="Nat. Med.">
        <title>A library of human gut bacterial isolates paired with longitudinal multiomics data enables mechanistic microbiome research.</title>
        <authorList>
            <person name="Poyet M."/>
            <person name="Groussin M."/>
            <person name="Gibbons S.M."/>
            <person name="Avila-Pacheco J."/>
            <person name="Jiang X."/>
            <person name="Kearney S.M."/>
            <person name="Perrotta A.R."/>
            <person name="Berdy B."/>
            <person name="Zhao S."/>
            <person name="Lieberman T.D."/>
            <person name="Swanson P.K."/>
            <person name="Smith M."/>
            <person name="Roesemann S."/>
            <person name="Alexander J.E."/>
            <person name="Rich S.A."/>
            <person name="Livny J."/>
            <person name="Vlamakis H."/>
            <person name="Clish C."/>
            <person name="Bullock K."/>
            <person name="Deik A."/>
            <person name="Scott J."/>
            <person name="Pierce K.A."/>
            <person name="Xavier R.J."/>
            <person name="Alm E.J."/>
        </authorList>
    </citation>
    <scope>NUCLEOTIDE SEQUENCE [LARGE SCALE GENOMIC DNA]</scope>
    <source>
        <strain evidence="5 9">BIOML-A7</strain>
    </source>
</reference>
<name>A0A0D8J0C5_9FIRM</name>
<dbReference type="Proteomes" id="UP000431913">
    <property type="component" value="Unassembled WGS sequence"/>
</dbReference>
<dbReference type="Proteomes" id="UP000053433">
    <property type="component" value="Unassembled WGS sequence"/>
</dbReference>
<sequence>MNFLNVDIPVKNVPELDKGFVPLGLFFKNYQKGAAKPLCIAVERSGGQIGTYETKIYGTPEMEQADAYYVDRLVKFLLWSWGGFKVSICGDDNVAAAIRAAYSEGGSRAFDKGFMEQVYETEFIVESLPYDKKPEAVQRAESIGRHLDGGRIGFDAGGSDRKVSAVLDGEPIYSEEVVWFPKTISNPDYHFEGIMAALSTAAAKILEKGGHVDAIGVSSAGVYIDNKCMVASLFLKVGKDEFDKKVKNIYTRAAEQLSSQLGYHIPVVVANDGDVSALAGAMGLGENGIMGIAMGTSEAVGYVDTEGNICGWLNELAFAPVDGQPDAMEDEWSGDIGCGVKYFSQDGVIKLAPRAGIELTGASPAEKLKEVQALMAADDARAKAVYESIGVYLGHTLGLYAMFYDIRHVQMMGRVMSGKGGDIIMETASRVMDEEYPDVAFRPEAPDEKTRRVGQSAAAASLPELK</sequence>
<evidence type="ECO:0000313" key="3">
    <source>
        <dbReference type="EMBL" id="KUE75025.1"/>
    </source>
</evidence>
<dbReference type="Gene3D" id="3.30.420.40">
    <property type="match status" value="2"/>
</dbReference>
<dbReference type="EMBL" id="VUNJ01000005">
    <property type="protein sequence ID" value="MST91638.1"/>
    <property type="molecule type" value="Genomic_DNA"/>
</dbReference>
<evidence type="ECO:0000313" key="6">
    <source>
        <dbReference type="Proteomes" id="UP000032483"/>
    </source>
</evidence>
<reference evidence="3 7" key="2">
    <citation type="submission" date="2015-10" db="EMBL/GenBank/DDBJ databases">
        <title>A novel member of the family Ruminococcaceae isolated from human faeces.</title>
        <authorList>
            <person name="Shkoporov A.N."/>
            <person name="Chaplin A.V."/>
            <person name="Motuzova O.V."/>
            <person name="Kafarskaia L.I."/>
            <person name="Efimov B.A."/>
        </authorList>
    </citation>
    <scope>NUCLEOTIDE SEQUENCE [LARGE SCALE GENOMIC DNA]</scope>
    <source>
        <strain evidence="3 7">668</strain>
    </source>
</reference>
<evidence type="ECO:0000313" key="8">
    <source>
        <dbReference type="Proteomes" id="UP000431913"/>
    </source>
</evidence>
<dbReference type="EMBL" id="JXXK01000009">
    <property type="protein sequence ID" value="KJF40194.1"/>
    <property type="molecule type" value="Genomic_DNA"/>
</dbReference>
<dbReference type="Proteomes" id="UP000032483">
    <property type="component" value="Unassembled WGS sequence"/>
</dbReference>
<dbReference type="RefSeq" id="WP_009324095.1">
    <property type="nucleotide sequence ID" value="NZ_CAOJUJ010000004.1"/>
</dbReference>
<evidence type="ECO:0000256" key="1">
    <source>
        <dbReference type="SAM" id="MobiDB-lite"/>
    </source>
</evidence>
<evidence type="ECO:0000313" key="2">
    <source>
        <dbReference type="EMBL" id="KJF40194.1"/>
    </source>
</evidence>
<accession>A0A0D8J0C5</accession>
<evidence type="ECO:0000313" key="7">
    <source>
        <dbReference type="Proteomes" id="UP000053433"/>
    </source>
</evidence>
<proteinExistence type="predicted"/>
<organism evidence="2 6">
    <name type="scientific">Ruthenibacterium lactatiformans</name>
    <dbReference type="NCBI Taxonomy" id="1550024"/>
    <lineage>
        <taxon>Bacteria</taxon>
        <taxon>Bacillati</taxon>
        <taxon>Bacillota</taxon>
        <taxon>Clostridia</taxon>
        <taxon>Eubacteriales</taxon>
        <taxon>Oscillospiraceae</taxon>
        <taxon>Ruthenibacterium</taxon>
    </lineage>
</organism>
<dbReference type="PATRIC" id="fig|1550024.3.peg.1908"/>
<dbReference type="InterPro" id="IPR043129">
    <property type="entry name" value="ATPase_NBD"/>
</dbReference>
<protein>
    <submittedName>
        <fullName evidence="4">ROK family protein</fullName>
    </submittedName>
    <submittedName>
        <fullName evidence="2">Transcriptional regulator</fullName>
    </submittedName>
</protein>
<feature type="region of interest" description="Disordered" evidence="1">
    <location>
        <begin position="442"/>
        <end position="466"/>
    </location>
</feature>
<dbReference type="EMBL" id="LMUA01000032">
    <property type="protein sequence ID" value="KUE75025.1"/>
    <property type="molecule type" value="Genomic_DNA"/>
</dbReference>
<keyword evidence="6" id="KW-1185">Reference proteome</keyword>
<dbReference type="EMBL" id="WMZR01000015">
    <property type="protein sequence ID" value="MTS52195.1"/>
    <property type="molecule type" value="Genomic_DNA"/>
</dbReference>
<dbReference type="AlphaFoldDB" id="A0A0D8J0C5"/>
<reference evidence="2" key="1">
    <citation type="submission" date="2015-02" db="EMBL/GenBank/DDBJ databases">
        <title>A novel member of the family Ruminococcaceae isolated from human feces.</title>
        <authorList>
            <person name="Shkoporov A.N."/>
            <person name="Chaplin A.V."/>
            <person name="Motuzova O.V."/>
            <person name="Kafarskaia L.I."/>
            <person name="Khokhlova E.V."/>
            <person name="Efimov B.A."/>
        </authorList>
    </citation>
    <scope>NUCLEOTIDE SEQUENCE [LARGE SCALE GENOMIC DNA]</scope>
    <source>
        <strain evidence="2">585-1</strain>
    </source>
</reference>
<dbReference type="Proteomes" id="UP000449193">
    <property type="component" value="Unassembled WGS sequence"/>
</dbReference>